<dbReference type="Gene3D" id="1.20.960.40">
    <property type="match status" value="1"/>
</dbReference>
<evidence type="ECO:0000313" key="9">
    <source>
        <dbReference type="EMBL" id="KAK9509128.1"/>
    </source>
</evidence>
<protein>
    <recommendedName>
        <fullName evidence="8">FGFR1 oncogene partner (FOP) N-terminal dimerisation domain-containing protein</fullName>
    </recommendedName>
</protein>
<dbReference type="GO" id="GO:0031514">
    <property type="term" value="C:motile cilium"/>
    <property type="evidence" value="ECO:0007669"/>
    <property type="project" value="TreeGrafter"/>
</dbReference>
<evidence type="ECO:0000256" key="2">
    <source>
        <dbReference type="ARBA" id="ARBA00004300"/>
    </source>
</evidence>
<evidence type="ECO:0000256" key="1">
    <source>
        <dbReference type="ARBA" id="ARBA00004120"/>
    </source>
</evidence>
<dbReference type="GO" id="GO:0060271">
    <property type="term" value="P:cilium assembly"/>
    <property type="evidence" value="ECO:0007669"/>
    <property type="project" value="TreeGrafter"/>
</dbReference>
<keyword evidence="7" id="KW-0966">Cell projection</keyword>
<dbReference type="PANTHER" id="PTHR15431:SF19">
    <property type="entry name" value="CENTROSOMAL PROTEIN 20-RELATED"/>
    <property type="match status" value="1"/>
</dbReference>
<evidence type="ECO:0000313" key="10">
    <source>
        <dbReference type="Proteomes" id="UP001461498"/>
    </source>
</evidence>
<dbReference type="GO" id="GO:0034453">
    <property type="term" value="P:microtubule anchoring"/>
    <property type="evidence" value="ECO:0007669"/>
    <property type="project" value="InterPro"/>
</dbReference>
<evidence type="ECO:0000256" key="6">
    <source>
        <dbReference type="ARBA" id="ARBA00023212"/>
    </source>
</evidence>
<name>A0AAW1DE03_9HEMI</name>
<dbReference type="PROSITE" id="PS50896">
    <property type="entry name" value="LISH"/>
    <property type="match status" value="1"/>
</dbReference>
<evidence type="ECO:0000256" key="5">
    <source>
        <dbReference type="ARBA" id="ARBA00022794"/>
    </source>
</evidence>
<dbReference type="InterPro" id="IPR006594">
    <property type="entry name" value="LisH"/>
</dbReference>
<keyword evidence="4" id="KW-0963">Cytoplasm</keyword>
<keyword evidence="6" id="KW-0206">Cytoskeleton</keyword>
<evidence type="ECO:0000259" key="8">
    <source>
        <dbReference type="Pfam" id="PF09398"/>
    </source>
</evidence>
<reference evidence="9 10" key="1">
    <citation type="submission" date="2022-12" db="EMBL/GenBank/DDBJ databases">
        <title>Chromosome-level genome assembly of true bugs.</title>
        <authorList>
            <person name="Ma L."/>
            <person name="Li H."/>
        </authorList>
    </citation>
    <scope>NUCLEOTIDE SEQUENCE [LARGE SCALE GENOMIC DNA]</scope>
    <source>
        <strain evidence="9">Lab_2022b</strain>
    </source>
</reference>
<dbReference type="GO" id="GO:0036064">
    <property type="term" value="C:ciliary basal body"/>
    <property type="evidence" value="ECO:0007669"/>
    <property type="project" value="TreeGrafter"/>
</dbReference>
<comment type="subcellular location">
    <subcellularLocation>
        <location evidence="1">Cytoplasm</location>
        <location evidence="1">Cytoskeleton</location>
        <location evidence="1">Cilium basal body</location>
    </subcellularLocation>
    <subcellularLocation>
        <location evidence="2">Cytoplasm</location>
        <location evidence="2">Cytoskeleton</location>
        <location evidence="2">Microtubule organizing center</location>
        <location evidence="2">Centrosome</location>
    </subcellularLocation>
</comment>
<comment type="similarity">
    <text evidence="3">Belongs to the CEP43 family.</text>
</comment>
<dbReference type="InterPro" id="IPR018993">
    <property type="entry name" value="FOP_dimerisation-dom_N"/>
</dbReference>
<comment type="caution">
    <text evidence="9">The sequence shown here is derived from an EMBL/GenBank/DDBJ whole genome shotgun (WGS) entry which is preliminary data.</text>
</comment>
<dbReference type="GO" id="GO:0005813">
    <property type="term" value="C:centrosome"/>
    <property type="evidence" value="ECO:0007669"/>
    <property type="project" value="UniProtKB-SubCell"/>
</dbReference>
<dbReference type="EMBL" id="JAPXFL010000003">
    <property type="protein sequence ID" value="KAK9509128.1"/>
    <property type="molecule type" value="Genomic_DNA"/>
</dbReference>
<accession>A0AAW1DE03</accession>
<evidence type="ECO:0000256" key="7">
    <source>
        <dbReference type="ARBA" id="ARBA00023273"/>
    </source>
</evidence>
<dbReference type="PANTHER" id="PTHR15431">
    <property type="entry name" value="FGFR1 ONCOGENE PARTNER/LISH DOMAIN-CONTAINING PROTEIN"/>
    <property type="match status" value="1"/>
</dbReference>
<evidence type="ECO:0000256" key="3">
    <source>
        <dbReference type="ARBA" id="ARBA00005385"/>
    </source>
</evidence>
<dbReference type="Proteomes" id="UP001461498">
    <property type="component" value="Unassembled WGS sequence"/>
</dbReference>
<dbReference type="AlphaFoldDB" id="A0AAW1DE03"/>
<gene>
    <name evidence="9" type="ORF">O3M35_006511</name>
</gene>
<dbReference type="Pfam" id="PF09398">
    <property type="entry name" value="FOP_dimer"/>
    <property type="match status" value="1"/>
</dbReference>
<sequence length="130" mass="15495">MDFEVLKRDIIQRLKDSGELYQIQSELRYMIFNTLGILDGSKKQEFPRLPRNIVLVNCLILEYLNWLGYDFTAYMLHSESGGKETHQYKNREEIIKEFDLNGEYLIKNRPILLQLIRDIRSKECKCSTLM</sequence>
<feature type="domain" description="FGFR1 oncogene partner (FOP) N-terminal dimerisation" evidence="8">
    <location>
        <begin position="55"/>
        <end position="117"/>
    </location>
</feature>
<keyword evidence="5" id="KW-0970">Cilium biogenesis/degradation</keyword>
<organism evidence="9 10">
    <name type="scientific">Rhynocoris fuscipes</name>
    <dbReference type="NCBI Taxonomy" id="488301"/>
    <lineage>
        <taxon>Eukaryota</taxon>
        <taxon>Metazoa</taxon>
        <taxon>Ecdysozoa</taxon>
        <taxon>Arthropoda</taxon>
        <taxon>Hexapoda</taxon>
        <taxon>Insecta</taxon>
        <taxon>Pterygota</taxon>
        <taxon>Neoptera</taxon>
        <taxon>Paraneoptera</taxon>
        <taxon>Hemiptera</taxon>
        <taxon>Heteroptera</taxon>
        <taxon>Panheteroptera</taxon>
        <taxon>Cimicomorpha</taxon>
        <taxon>Reduviidae</taxon>
        <taxon>Harpactorinae</taxon>
        <taxon>Harpactorini</taxon>
        <taxon>Rhynocoris</taxon>
    </lineage>
</organism>
<evidence type="ECO:0000256" key="4">
    <source>
        <dbReference type="ARBA" id="ARBA00022490"/>
    </source>
</evidence>
<keyword evidence="10" id="KW-1185">Reference proteome</keyword>
<proteinExistence type="inferred from homology"/>